<gene>
    <name evidence="2" type="ORF">GRI38_04265</name>
</gene>
<sequence length="134" mass="14588">MGAHNIGRASALPSPVLLESAIRHLSRSELADLCEHLIDRLDWMDPDPDLEPNGDELDGTMGEDEFCTHSVPGRLQGAGCPLADGIEESDEDYCLASDDRGSSGPAAFFAGYSPHKAFEFDEDCERWSQPVHLS</sequence>
<keyword evidence="3" id="KW-1185">Reference proteome</keyword>
<evidence type="ECO:0000256" key="1">
    <source>
        <dbReference type="SAM" id="MobiDB-lite"/>
    </source>
</evidence>
<proteinExistence type="predicted"/>
<reference evidence="2 3" key="1">
    <citation type="submission" date="2019-12" db="EMBL/GenBank/DDBJ databases">
        <title>Genomic-based taxomic classification of the family Erythrobacteraceae.</title>
        <authorList>
            <person name="Xu L."/>
        </authorList>
    </citation>
    <scope>NUCLEOTIDE SEQUENCE [LARGE SCALE GENOMIC DNA]</scope>
    <source>
        <strain evidence="2 3">MCCC 1A09962</strain>
    </source>
</reference>
<dbReference type="EMBL" id="WTYW01000001">
    <property type="protein sequence ID" value="MXO85237.1"/>
    <property type="molecule type" value="Genomic_DNA"/>
</dbReference>
<evidence type="ECO:0000313" key="2">
    <source>
        <dbReference type="EMBL" id="MXO85237.1"/>
    </source>
</evidence>
<dbReference type="RefSeq" id="WP_160681654.1">
    <property type="nucleotide sequence ID" value="NZ_WTYW01000001.1"/>
</dbReference>
<feature type="region of interest" description="Disordered" evidence="1">
    <location>
        <begin position="44"/>
        <end position="63"/>
    </location>
</feature>
<dbReference type="Proteomes" id="UP000433104">
    <property type="component" value="Unassembled WGS sequence"/>
</dbReference>
<evidence type="ECO:0000313" key="3">
    <source>
        <dbReference type="Proteomes" id="UP000433104"/>
    </source>
</evidence>
<dbReference type="OrthoDB" id="7478671at2"/>
<name>A0A844ZDZ6_9SPHN</name>
<organism evidence="2 3">
    <name type="scientific">Parapontixanthobacter aurantiacus</name>
    <dbReference type="NCBI Taxonomy" id="1463599"/>
    <lineage>
        <taxon>Bacteria</taxon>
        <taxon>Pseudomonadati</taxon>
        <taxon>Pseudomonadota</taxon>
        <taxon>Alphaproteobacteria</taxon>
        <taxon>Sphingomonadales</taxon>
        <taxon>Erythrobacteraceae</taxon>
        <taxon>Parapontixanthobacter</taxon>
    </lineage>
</organism>
<dbReference type="AlphaFoldDB" id="A0A844ZDZ6"/>
<protein>
    <submittedName>
        <fullName evidence="2">Uncharacterized protein</fullName>
    </submittedName>
</protein>
<comment type="caution">
    <text evidence="2">The sequence shown here is derived from an EMBL/GenBank/DDBJ whole genome shotgun (WGS) entry which is preliminary data.</text>
</comment>
<accession>A0A844ZDZ6</accession>